<evidence type="ECO:0000313" key="1">
    <source>
        <dbReference type="EMBL" id="MFD0863249.1"/>
    </source>
</evidence>
<gene>
    <name evidence="1" type="ORF">ACFQ1M_13630</name>
</gene>
<protein>
    <submittedName>
        <fullName evidence="1">Uncharacterized protein</fullName>
    </submittedName>
</protein>
<reference evidence="2" key="1">
    <citation type="journal article" date="2019" name="Int. J. Syst. Evol. Microbiol.">
        <title>The Global Catalogue of Microorganisms (GCM) 10K type strain sequencing project: providing services to taxonomists for standard genome sequencing and annotation.</title>
        <authorList>
            <consortium name="The Broad Institute Genomics Platform"/>
            <consortium name="The Broad Institute Genome Sequencing Center for Infectious Disease"/>
            <person name="Wu L."/>
            <person name="Ma J."/>
        </authorList>
    </citation>
    <scope>NUCLEOTIDE SEQUENCE [LARGE SCALE GENOMIC DNA]</scope>
    <source>
        <strain evidence="2">CCUG 62952</strain>
    </source>
</reference>
<accession>A0ABW3CZJ1</accession>
<proteinExistence type="predicted"/>
<dbReference type="RefSeq" id="WP_386409116.1">
    <property type="nucleotide sequence ID" value="NZ_JBHTJH010000017.1"/>
</dbReference>
<comment type="caution">
    <text evidence="1">The sequence shown here is derived from an EMBL/GenBank/DDBJ whole genome shotgun (WGS) entry which is preliminary data.</text>
</comment>
<keyword evidence="2" id="KW-1185">Reference proteome</keyword>
<name>A0ABW3CZJ1_9FLAO</name>
<dbReference type="EMBL" id="JBHTJH010000017">
    <property type="protein sequence ID" value="MFD0863249.1"/>
    <property type="molecule type" value="Genomic_DNA"/>
</dbReference>
<dbReference type="Proteomes" id="UP001596978">
    <property type="component" value="Unassembled WGS sequence"/>
</dbReference>
<organism evidence="1 2">
    <name type="scientific">Sungkyunkwania multivorans</name>
    <dbReference type="NCBI Taxonomy" id="1173618"/>
    <lineage>
        <taxon>Bacteria</taxon>
        <taxon>Pseudomonadati</taxon>
        <taxon>Bacteroidota</taxon>
        <taxon>Flavobacteriia</taxon>
        <taxon>Flavobacteriales</taxon>
        <taxon>Flavobacteriaceae</taxon>
        <taxon>Sungkyunkwania</taxon>
    </lineage>
</organism>
<sequence>MSTYDGTWLMIKDEHTYSCPELIEFKEGQVLHFELHENSENSILKKIEPPRFKEELAKTRYNFISDHRIRFYRKGTSTIVKNDNETITEESIFEFDHQRIEPTKTTLSSKEIQELEFEVVWNKEKIQILFNKELDNPAVLRILKKHKKEGRKIILEDFQSTLFCSFYNNGRRDLLVPIKEVDNDKIILYGFPRAPYEVIGKRINF</sequence>
<evidence type="ECO:0000313" key="2">
    <source>
        <dbReference type="Proteomes" id="UP001596978"/>
    </source>
</evidence>